<gene>
    <name evidence="1" type="ORF">LCGC14_2218440</name>
</gene>
<protein>
    <submittedName>
        <fullName evidence="1">Uncharacterized protein</fullName>
    </submittedName>
</protein>
<proteinExistence type="predicted"/>
<name>A0A0F9FP97_9ZZZZ</name>
<dbReference type="EMBL" id="LAZR01029593">
    <property type="protein sequence ID" value="KKL59130.1"/>
    <property type="molecule type" value="Genomic_DNA"/>
</dbReference>
<evidence type="ECO:0000313" key="1">
    <source>
        <dbReference type="EMBL" id="KKL59130.1"/>
    </source>
</evidence>
<sequence length="139" mass="15224">MTIDPVELNDEILNGPFKTEIAPHVASGSDASIAKILNERRASIIITKPSISRDELLLAVDMNDVKTLGATERDLFIRLIGGDMPSKTAQELAQFFPPTNESGLRLDASTRREGSAIEQRFDIGLSVHHLQIAEALGRF</sequence>
<comment type="caution">
    <text evidence="1">The sequence shown here is derived from an EMBL/GenBank/DDBJ whole genome shotgun (WGS) entry which is preliminary data.</text>
</comment>
<dbReference type="AlphaFoldDB" id="A0A0F9FP97"/>
<accession>A0A0F9FP97</accession>
<organism evidence="1">
    <name type="scientific">marine sediment metagenome</name>
    <dbReference type="NCBI Taxonomy" id="412755"/>
    <lineage>
        <taxon>unclassified sequences</taxon>
        <taxon>metagenomes</taxon>
        <taxon>ecological metagenomes</taxon>
    </lineage>
</organism>
<reference evidence="1" key="1">
    <citation type="journal article" date="2015" name="Nature">
        <title>Complex archaea that bridge the gap between prokaryotes and eukaryotes.</title>
        <authorList>
            <person name="Spang A."/>
            <person name="Saw J.H."/>
            <person name="Jorgensen S.L."/>
            <person name="Zaremba-Niedzwiedzka K."/>
            <person name="Martijn J."/>
            <person name="Lind A.E."/>
            <person name="van Eijk R."/>
            <person name="Schleper C."/>
            <person name="Guy L."/>
            <person name="Ettema T.J."/>
        </authorList>
    </citation>
    <scope>NUCLEOTIDE SEQUENCE</scope>
</reference>